<keyword evidence="2" id="KW-1185">Reference proteome</keyword>
<accession>A0A3A6TJS7</accession>
<dbReference type="RefSeq" id="WP_121854459.1">
    <property type="nucleotide sequence ID" value="NZ_ML064695.1"/>
</dbReference>
<dbReference type="Proteomes" id="UP000273022">
    <property type="component" value="Unassembled WGS sequence"/>
</dbReference>
<reference evidence="1 2" key="1">
    <citation type="submission" date="2018-09" db="EMBL/GenBank/DDBJ databases">
        <title>Phylogeny of the Shewanellaceae, and recommendation for two new genera, Pseudoshewanella and Parashewanella.</title>
        <authorList>
            <person name="Wang G."/>
        </authorList>
    </citation>
    <scope>NUCLEOTIDE SEQUENCE [LARGE SCALE GENOMIC DNA]</scope>
    <source>
        <strain evidence="1 2">KCTC 22492</strain>
    </source>
</reference>
<evidence type="ECO:0000313" key="1">
    <source>
        <dbReference type="EMBL" id="RJY07853.1"/>
    </source>
</evidence>
<sequence>MEKLLQLSTVKRYEFFIRYCADFENVWGLSSGADNWIIYNKANGDEVFPLWPHLDLAKTCCYDEHLEMGATPQSISLEVFIAECIPDMNSHGVKFVIFSNSEGEGVIVDGLKAELEYKARAVWE</sequence>
<evidence type="ECO:0000313" key="2">
    <source>
        <dbReference type="Proteomes" id="UP000273022"/>
    </source>
</evidence>
<organism evidence="1 2">
    <name type="scientific">Parashewanella spongiae</name>
    <dbReference type="NCBI Taxonomy" id="342950"/>
    <lineage>
        <taxon>Bacteria</taxon>
        <taxon>Pseudomonadati</taxon>
        <taxon>Pseudomonadota</taxon>
        <taxon>Gammaproteobacteria</taxon>
        <taxon>Alteromonadales</taxon>
        <taxon>Shewanellaceae</taxon>
        <taxon>Parashewanella</taxon>
    </lineage>
</organism>
<name>A0A3A6TJS7_9GAMM</name>
<dbReference type="EMBL" id="QYYH01000110">
    <property type="protein sequence ID" value="RJY07853.1"/>
    <property type="molecule type" value="Genomic_DNA"/>
</dbReference>
<protein>
    <submittedName>
        <fullName evidence="1">DUF2750 domain-containing protein</fullName>
    </submittedName>
</protein>
<dbReference type="AlphaFoldDB" id="A0A3A6TJS7"/>
<dbReference type="OrthoDB" id="2936081at2"/>
<gene>
    <name evidence="1" type="ORF">D5R81_15065</name>
</gene>
<dbReference type="Pfam" id="PF11042">
    <property type="entry name" value="DUF2750"/>
    <property type="match status" value="1"/>
</dbReference>
<dbReference type="InterPro" id="IPR021284">
    <property type="entry name" value="DUF2750"/>
</dbReference>
<proteinExistence type="predicted"/>
<comment type="caution">
    <text evidence="1">The sequence shown here is derived from an EMBL/GenBank/DDBJ whole genome shotgun (WGS) entry which is preliminary data.</text>
</comment>